<comment type="subcellular location">
    <subcellularLocation>
        <location evidence="1">Cell projection</location>
        <location evidence="1">Cilium</location>
    </subcellularLocation>
    <subcellularLocation>
        <location evidence="2">Cytoplasm</location>
    </subcellularLocation>
</comment>
<dbReference type="GO" id="GO:0005929">
    <property type="term" value="C:cilium"/>
    <property type="evidence" value="ECO:0007669"/>
    <property type="project" value="UniProtKB-SubCell"/>
</dbReference>
<dbReference type="Pfam" id="PF11527">
    <property type="entry name" value="ARL2_Bind_BART"/>
    <property type="match status" value="1"/>
</dbReference>
<evidence type="ECO:0000259" key="6">
    <source>
        <dbReference type="Pfam" id="PF11527"/>
    </source>
</evidence>
<organism evidence="7 8">
    <name type="scientific">Prymnesium parvum</name>
    <name type="common">Toxic golden alga</name>
    <dbReference type="NCBI Taxonomy" id="97485"/>
    <lineage>
        <taxon>Eukaryota</taxon>
        <taxon>Haptista</taxon>
        <taxon>Haptophyta</taxon>
        <taxon>Prymnesiophyceae</taxon>
        <taxon>Prymnesiales</taxon>
        <taxon>Prymnesiaceae</taxon>
        <taxon>Prymnesium</taxon>
    </lineage>
</organism>
<dbReference type="AlphaFoldDB" id="A0AB34IHV5"/>
<evidence type="ECO:0000256" key="4">
    <source>
        <dbReference type="ARBA" id="ARBA00023069"/>
    </source>
</evidence>
<dbReference type="EMBL" id="JBGBPQ010000026">
    <property type="protein sequence ID" value="KAL1499057.1"/>
    <property type="molecule type" value="Genomic_DNA"/>
</dbReference>
<keyword evidence="4" id="KW-0969">Cilium</keyword>
<evidence type="ECO:0000256" key="1">
    <source>
        <dbReference type="ARBA" id="ARBA00004138"/>
    </source>
</evidence>
<name>A0AB34IHV5_PRYPA</name>
<dbReference type="InterPro" id="IPR023379">
    <property type="entry name" value="BART_dom"/>
</dbReference>
<comment type="caution">
    <text evidence="7">The sequence shown here is derived from an EMBL/GenBank/DDBJ whole genome shotgun (WGS) entry which is preliminary data.</text>
</comment>
<evidence type="ECO:0000256" key="3">
    <source>
        <dbReference type="ARBA" id="ARBA00022490"/>
    </source>
</evidence>
<protein>
    <recommendedName>
        <fullName evidence="6">BART domain-containing protein</fullName>
    </recommendedName>
</protein>
<keyword evidence="3" id="KW-0963">Cytoplasm</keyword>
<accession>A0AB34IHV5</accession>
<keyword evidence="5" id="KW-0966">Cell projection</keyword>
<proteinExistence type="predicted"/>
<dbReference type="Gene3D" id="1.20.1520.10">
    <property type="entry name" value="ADP-ribosylation factor-like 2-binding protein, domain"/>
    <property type="match status" value="1"/>
</dbReference>
<dbReference type="GO" id="GO:0005737">
    <property type="term" value="C:cytoplasm"/>
    <property type="evidence" value="ECO:0007669"/>
    <property type="project" value="UniProtKB-SubCell"/>
</dbReference>
<evidence type="ECO:0000256" key="5">
    <source>
        <dbReference type="ARBA" id="ARBA00023273"/>
    </source>
</evidence>
<dbReference type="Proteomes" id="UP001515480">
    <property type="component" value="Unassembled WGS sequence"/>
</dbReference>
<feature type="domain" description="BART" evidence="6">
    <location>
        <begin position="4"/>
        <end position="110"/>
    </location>
</feature>
<reference evidence="7 8" key="1">
    <citation type="journal article" date="2024" name="Science">
        <title>Giant polyketide synthase enzymes in the biosynthesis of giant marine polyether toxins.</title>
        <authorList>
            <person name="Fallon T.R."/>
            <person name="Shende V.V."/>
            <person name="Wierzbicki I.H."/>
            <person name="Pendleton A.L."/>
            <person name="Watervoot N.F."/>
            <person name="Auber R.P."/>
            <person name="Gonzalez D.J."/>
            <person name="Wisecaver J.H."/>
            <person name="Moore B.S."/>
        </authorList>
    </citation>
    <scope>NUCLEOTIDE SEQUENCE [LARGE SCALE GENOMIC DNA]</scope>
    <source>
        <strain evidence="7 8">12B1</strain>
    </source>
</reference>
<keyword evidence="8" id="KW-1185">Reference proteome</keyword>
<sequence>MAEESDLLARLEDFFADPQFTGAINEFAAEHAAEITPLAEGEEHPLRYHELYVQYTALVERQLCAFLAQHDASAQELLALAAAASGRGLTCLDYLLASTEYAHFLQLMRDFASLAEWDAGDEPREARGRPAEGQPAA</sequence>
<evidence type="ECO:0000313" key="8">
    <source>
        <dbReference type="Proteomes" id="UP001515480"/>
    </source>
</evidence>
<evidence type="ECO:0000313" key="7">
    <source>
        <dbReference type="EMBL" id="KAL1499057.1"/>
    </source>
</evidence>
<dbReference type="InterPro" id="IPR042541">
    <property type="entry name" value="BART_sf"/>
</dbReference>
<evidence type="ECO:0000256" key="2">
    <source>
        <dbReference type="ARBA" id="ARBA00004496"/>
    </source>
</evidence>
<gene>
    <name evidence="7" type="ORF">AB1Y20_013572</name>
</gene>